<evidence type="ECO:0000256" key="2">
    <source>
        <dbReference type="ARBA" id="ARBA00022617"/>
    </source>
</evidence>
<evidence type="ECO:0000256" key="4">
    <source>
        <dbReference type="ARBA" id="ARBA00023002"/>
    </source>
</evidence>
<dbReference type="InterPro" id="IPR017972">
    <property type="entry name" value="Cyt_P450_CS"/>
</dbReference>
<keyword evidence="4 7" id="KW-0560">Oxidoreductase</keyword>
<dbReference type="InterPro" id="IPR002397">
    <property type="entry name" value="Cyt_P450_B"/>
</dbReference>
<name>A0A511D2W0_9PSEU</name>
<proteinExistence type="inferred from homology"/>
<evidence type="ECO:0000313" key="9">
    <source>
        <dbReference type="EMBL" id="GEL17238.1"/>
    </source>
</evidence>
<dbReference type="SUPFAM" id="SSF48264">
    <property type="entry name" value="Cytochrome P450"/>
    <property type="match status" value="1"/>
</dbReference>
<dbReference type="Gene3D" id="1.10.630.10">
    <property type="entry name" value="Cytochrome P450"/>
    <property type="match status" value="1"/>
</dbReference>
<evidence type="ECO:0000313" key="10">
    <source>
        <dbReference type="Proteomes" id="UP000321328"/>
    </source>
</evidence>
<comment type="caution">
    <text evidence="9">The sequence shown here is derived from an EMBL/GenBank/DDBJ whole genome shotgun (WGS) entry which is preliminary data.</text>
</comment>
<dbReference type="EMBL" id="BJVI01000007">
    <property type="protein sequence ID" value="GEL17238.1"/>
    <property type="molecule type" value="Genomic_DNA"/>
</dbReference>
<dbReference type="GO" id="GO:0016705">
    <property type="term" value="F:oxidoreductase activity, acting on paired donors, with incorporation or reduction of molecular oxygen"/>
    <property type="evidence" value="ECO:0007669"/>
    <property type="project" value="InterPro"/>
</dbReference>
<evidence type="ECO:0000256" key="8">
    <source>
        <dbReference type="SAM" id="MobiDB-lite"/>
    </source>
</evidence>
<dbReference type="FunFam" id="1.10.630.10:FF:000018">
    <property type="entry name" value="Cytochrome P450 monooxygenase"/>
    <property type="match status" value="1"/>
</dbReference>
<comment type="similarity">
    <text evidence="1 7">Belongs to the cytochrome P450 family.</text>
</comment>
<sequence>MPQFDLFDPEFLDDPWPTYRLLRNEAPAFYVEDLGVWLVTRYDTVLSATTDTRTWSNAKGNAFPRDIPERMGNTLGATDPPKHDRLRRLVMKAFTPRRVAAMEPVVRTRTKDLLSRLAGRDRFDFVGDFATDLTSSLVALILGVPEEDLPRVSRMVDESFTVVPDQPTAGLQPVFDYLAGLVEQRTREPLDDVISGLVQAEVEGRRLDQHEVVVTAGTIMAAGYASTVHALGNMFVALAKNPDARREIREDPSLAAAAFEESLRYDAAAHIFGRTTLVPIEVHGRVIPEGARVGLCYGSANRDERAYPEPDRFWVGRPLDSRHLGFGMGPHFCLGSPLARLEARVLLEESLPVLGDYSVDVGPAQRLRTPAFHGYTSIPTQVSTS</sequence>
<dbReference type="Proteomes" id="UP000321328">
    <property type="component" value="Unassembled WGS sequence"/>
</dbReference>
<evidence type="ECO:0000256" key="1">
    <source>
        <dbReference type="ARBA" id="ARBA00010617"/>
    </source>
</evidence>
<keyword evidence="6 7" id="KW-0503">Monooxygenase</keyword>
<dbReference type="STRING" id="1123024.GCA_000423625_00382"/>
<accession>A0A511D2W0</accession>
<dbReference type="InterPro" id="IPR036396">
    <property type="entry name" value="Cyt_P450_sf"/>
</dbReference>
<keyword evidence="3 7" id="KW-0479">Metal-binding</keyword>
<dbReference type="AlphaFoldDB" id="A0A511D2W0"/>
<keyword evidence="2 7" id="KW-0349">Heme</keyword>
<feature type="region of interest" description="Disordered" evidence="8">
    <location>
        <begin position="59"/>
        <end position="80"/>
    </location>
</feature>
<organism evidence="9 10">
    <name type="scientific">Pseudonocardia asaccharolytica DSM 44247 = NBRC 16224</name>
    <dbReference type="NCBI Taxonomy" id="1123024"/>
    <lineage>
        <taxon>Bacteria</taxon>
        <taxon>Bacillati</taxon>
        <taxon>Actinomycetota</taxon>
        <taxon>Actinomycetes</taxon>
        <taxon>Pseudonocardiales</taxon>
        <taxon>Pseudonocardiaceae</taxon>
        <taxon>Pseudonocardia</taxon>
    </lineage>
</organism>
<protein>
    <submittedName>
        <fullName evidence="9">Cytochrome P450 monooxygenase</fullName>
    </submittedName>
</protein>
<evidence type="ECO:0000256" key="7">
    <source>
        <dbReference type="RuleBase" id="RU000461"/>
    </source>
</evidence>
<reference evidence="9 10" key="1">
    <citation type="submission" date="2019-07" db="EMBL/GenBank/DDBJ databases">
        <title>Whole genome shotgun sequence of Pseudonocardia asaccharolytica NBRC 16224.</title>
        <authorList>
            <person name="Hosoyama A."/>
            <person name="Uohara A."/>
            <person name="Ohji S."/>
            <person name="Ichikawa N."/>
        </authorList>
    </citation>
    <scope>NUCLEOTIDE SEQUENCE [LARGE SCALE GENOMIC DNA]</scope>
    <source>
        <strain evidence="9 10">NBRC 16224</strain>
    </source>
</reference>
<evidence type="ECO:0000256" key="3">
    <source>
        <dbReference type="ARBA" id="ARBA00022723"/>
    </source>
</evidence>
<dbReference type="GO" id="GO:0004497">
    <property type="term" value="F:monooxygenase activity"/>
    <property type="evidence" value="ECO:0007669"/>
    <property type="project" value="UniProtKB-KW"/>
</dbReference>
<evidence type="ECO:0000256" key="6">
    <source>
        <dbReference type="ARBA" id="ARBA00023033"/>
    </source>
</evidence>
<dbReference type="PANTHER" id="PTHR46696">
    <property type="entry name" value="P450, PUTATIVE (EUROFUNG)-RELATED"/>
    <property type="match status" value="1"/>
</dbReference>
<keyword evidence="5 7" id="KW-0408">Iron</keyword>
<dbReference type="PRINTS" id="PR00359">
    <property type="entry name" value="BP450"/>
</dbReference>
<dbReference type="GO" id="GO:0020037">
    <property type="term" value="F:heme binding"/>
    <property type="evidence" value="ECO:0007669"/>
    <property type="project" value="InterPro"/>
</dbReference>
<gene>
    <name evidence="9" type="ORF">PA7_10750</name>
</gene>
<dbReference type="OrthoDB" id="9801155at2"/>
<keyword evidence="10" id="KW-1185">Reference proteome</keyword>
<dbReference type="GO" id="GO:0005506">
    <property type="term" value="F:iron ion binding"/>
    <property type="evidence" value="ECO:0007669"/>
    <property type="project" value="InterPro"/>
</dbReference>
<dbReference type="InterPro" id="IPR001128">
    <property type="entry name" value="Cyt_P450"/>
</dbReference>
<dbReference type="PROSITE" id="PS00086">
    <property type="entry name" value="CYTOCHROME_P450"/>
    <property type="match status" value="1"/>
</dbReference>
<evidence type="ECO:0000256" key="5">
    <source>
        <dbReference type="ARBA" id="ARBA00023004"/>
    </source>
</evidence>
<dbReference type="Pfam" id="PF00067">
    <property type="entry name" value="p450"/>
    <property type="match status" value="1"/>
</dbReference>
<dbReference type="RefSeq" id="WP_028928628.1">
    <property type="nucleotide sequence ID" value="NZ_AUII01000001.1"/>
</dbReference>
<dbReference type="PANTHER" id="PTHR46696:SF1">
    <property type="entry name" value="CYTOCHROME P450 YJIB-RELATED"/>
    <property type="match status" value="1"/>
</dbReference>